<dbReference type="AlphaFoldDB" id="A0A9D4KPP2"/>
<comment type="caution">
    <text evidence="1">The sequence shown here is derived from an EMBL/GenBank/DDBJ whole genome shotgun (WGS) entry which is preliminary data.</text>
</comment>
<organism evidence="1 2">
    <name type="scientific">Dreissena polymorpha</name>
    <name type="common">Zebra mussel</name>
    <name type="synonym">Mytilus polymorpha</name>
    <dbReference type="NCBI Taxonomy" id="45954"/>
    <lineage>
        <taxon>Eukaryota</taxon>
        <taxon>Metazoa</taxon>
        <taxon>Spiralia</taxon>
        <taxon>Lophotrochozoa</taxon>
        <taxon>Mollusca</taxon>
        <taxon>Bivalvia</taxon>
        <taxon>Autobranchia</taxon>
        <taxon>Heteroconchia</taxon>
        <taxon>Euheterodonta</taxon>
        <taxon>Imparidentia</taxon>
        <taxon>Neoheterodontei</taxon>
        <taxon>Myida</taxon>
        <taxon>Dreissenoidea</taxon>
        <taxon>Dreissenidae</taxon>
        <taxon>Dreissena</taxon>
    </lineage>
</organism>
<protein>
    <submittedName>
        <fullName evidence="1">Uncharacterized protein</fullName>
    </submittedName>
</protein>
<keyword evidence="2" id="KW-1185">Reference proteome</keyword>
<gene>
    <name evidence="1" type="ORF">DPMN_116849</name>
</gene>
<dbReference type="Proteomes" id="UP000828390">
    <property type="component" value="Unassembled WGS sequence"/>
</dbReference>
<reference evidence="1" key="1">
    <citation type="journal article" date="2019" name="bioRxiv">
        <title>The Genome of the Zebra Mussel, Dreissena polymorpha: A Resource for Invasive Species Research.</title>
        <authorList>
            <person name="McCartney M.A."/>
            <person name="Auch B."/>
            <person name="Kono T."/>
            <person name="Mallez S."/>
            <person name="Zhang Y."/>
            <person name="Obille A."/>
            <person name="Becker A."/>
            <person name="Abrahante J.E."/>
            <person name="Garbe J."/>
            <person name="Badalamenti J.P."/>
            <person name="Herman A."/>
            <person name="Mangelson H."/>
            <person name="Liachko I."/>
            <person name="Sullivan S."/>
            <person name="Sone E.D."/>
            <person name="Koren S."/>
            <person name="Silverstein K.A.T."/>
            <person name="Beckman K.B."/>
            <person name="Gohl D.M."/>
        </authorList>
    </citation>
    <scope>NUCLEOTIDE SEQUENCE</scope>
    <source>
        <strain evidence="1">Duluth1</strain>
        <tissue evidence="1">Whole animal</tissue>
    </source>
</reference>
<sequence length="65" mass="7504">MSLHSEKCSILRVHRKRFSILHNYNLKGHILTSEETAKYLGVELTKDMSLKPHIQNVTRKGNSTL</sequence>
<accession>A0A9D4KPP2</accession>
<name>A0A9D4KPP2_DREPO</name>
<dbReference type="EMBL" id="JAIWYP010000004">
    <property type="protein sequence ID" value="KAH3843334.1"/>
    <property type="molecule type" value="Genomic_DNA"/>
</dbReference>
<evidence type="ECO:0000313" key="1">
    <source>
        <dbReference type="EMBL" id="KAH3843334.1"/>
    </source>
</evidence>
<reference evidence="1" key="2">
    <citation type="submission" date="2020-11" db="EMBL/GenBank/DDBJ databases">
        <authorList>
            <person name="McCartney M.A."/>
            <person name="Auch B."/>
            <person name="Kono T."/>
            <person name="Mallez S."/>
            <person name="Becker A."/>
            <person name="Gohl D.M."/>
            <person name="Silverstein K.A.T."/>
            <person name="Koren S."/>
            <person name="Bechman K.B."/>
            <person name="Herman A."/>
            <person name="Abrahante J.E."/>
            <person name="Garbe J."/>
        </authorList>
    </citation>
    <scope>NUCLEOTIDE SEQUENCE</scope>
    <source>
        <strain evidence="1">Duluth1</strain>
        <tissue evidence="1">Whole animal</tissue>
    </source>
</reference>
<proteinExistence type="predicted"/>
<evidence type="ECO:0000313" key="2">
    <source>
        <dbReference type="Proteomes" id="UP000828390"/>
    </source>
</evidence>